<feature type="compositionally biased region" description="Basic and acidic residues" evidence="1">
    <location>
        <begin position="379"/>
        <end position="400"/>
    </location>
</feature>
<feature type="non-terminal residue" evidence="2">
    <location>
        <position position="1"/>
    </location>
</feature>
<evidence type="ECO:0000256" key="1">
    <source>
        <dbReference type="SAM" id="MobiDB-lite"/>
    </source>
</evidence>
<dbReference type="EMBL" id="QWIP01000553">
    <property type="protein sequence ID" value="RMY60444.1"/>
    <property type="molecule type" value="Genomic_DNA"/>
</dbReference>
<dbReference type="AlphaFoldDB" id="A0A3M7D825"/>
<dbReference type="Proteomes" id="UP000269276">
    <property type="component" value="Unassembled WGS sequence"/>
</dbReference>
<reference evidence="2 3" key="1">
    <citation type="journal article" date="2018" name="BMC Genomics">
        <title>Genomic evidence for intraspecific hybridization in a clonal and extremely halotolerant yeast.</title>
        <authorList>
            <person name="Gostincar C."/>
            <person name="Stajich J.E."/>
            <person name="Zupancic J."/>
            <person name="Zalar P."/>
            <person name="Gunde-Cimerman N."/>
        </authorList>
    </citation>
    <scope>NUCLEOTIDE SEQUENCE [LARGE SCALE GENOMIC DNA]</scope>
    <source>
        <strain evidence="2 3">EXF-2682</strain>
    </source>
</reference>
<accession>A0A3M7D825</accession>
<name>A0A3M7D825_HORWE</name>
<gene>
    <name evidence="2" type="ORF">D0863_11601</name>
</gene>
<dbReference type="VEuPathDB" id="FungiDB:BTJ68_10598"/>
<dbReference type="OrthoDB" id="3795850at2759"/>
<comment type="caution">
    <text evidence="2">The sequence shown here is derived from an EMBL/GenBank/DDBJ whole genome shotgun (WGS) entry which is preliminary data.</text>
</comment>
<protein>
    <submittedName>
        <fullName evidence="2">Uncharacterized protein</fullName>
    </submittedName>
</protein>
<organism evidence="2 3">
    <name type="scientific">Hortaea werneckii</name>
    <name type="common">Black yeast</name>
    <name type="synonym">Cladosporium werneckii</name>
    <dbReference type="NCBI Taxonomy" id="91943"/>
    <lineage>
        <taxon>Eukaryota</taxon>
        <taxon>Fungi</taxon>
        <taxon>Dikarya</taxon>
        <taxon>Ascomycota</taxon>
        <taxon>Pezizomycotina</taxon>
        <taxon>Dothideomycetes</taxon>
        <taxon>Dothideomycetidae</taxon>
        <taxon>Mycosphaerellales</taxon>
        <taxon>Teratosphaeriaceae</taxon>
        <taxon>Hortaea</taxon>
    </lineage>
</organism>
<feature type="region of interest" description="Disordered" evidence="1">
    <location>
        <begin position="361"/>
        <end position="416"/>
    </location>
</feature>
<proteinExistence type="predicted"/>
<evidence type="ECO:0000313" key="3">
    <source>
        <dbReference type="Proteomes" id="UP000269276"/>
    </source>
</evidence>
<evidence type="ECO:0000313" key="2">
    <source>
        <dbReference type="EMBL" id="RMY60444.1"/>
    </source>
</evidence>
<sequence>RSSLSLSSLFTASNLRRHIFCTIFAPSPPPVHDCICNHDGLSGRRPGVVRERPTFLERSSLIRRRRAVPVRPDTLGAHLEAYAAGVPAITALRLCHRFGTGPAAHITRLPRELVFLIEEYVHAANWHLRSKPDCEWRSSFTCFQARCEPRKHEGDWSAYSAVVDSYMRECDHCTKNTMYDNNCPYLCPDEHNRLCPACAEGKGPEACYGTCRVRWESELNRVLRNDAAFFEQHEMNKRTWMDKIRQGPASRFAKYDRHFGLEAFFASTKIDRESRTWLPDLKKHGWHARSDVRTTLCYLTLPRAGGPSGMFANGSTEEKQGRVLVEAAQALLVDLASTAAPIANMRRRFTFAMKTLALTPSVHPSQKHASPVSANKLKMHNDAERNDGERKDEEATKTEPGEAPDEMTPLPHSRAWTNVVETIF</sequence>